<dbReference type="AlphaFoldDB" id="A0A7C4U6U1"/>
<proteinExistence type="predicted"/>
<dbReference type="InterPro" id="IPR007152">
    <property type="entry name" value="DUF354"/>
</dbReference>
<comment type="caution">
    <text evidence="1">The sequence shown here is derived from an EMBL/GenBank/DDBJ whole genome shotgun (WGS) entry which is preliminary data.</text>
</comment>
<dbReference type="PANTHER" id="PTHR39662">
    <property type="entry name" value="DUF354 DOMAIN-CONTAINING PROTEIN-RELATED"/>
    <property type="match status" value="1"/>
</dbReference>
<evidence type="ECO:0000313" key="1">
    <source>
        <dbReference type="EMBL" id="HGW91536.1"/>
    </source>
</evidence>
<dbReference type="EMBL" id="DTHG01000037">
    <property type="protein sequence ID" value="HGW91536.1"/>
    <property type="molecule type" value="Genomic_DNA"/>
</dbReference>
<dbReference type="SUPFAM" id="SSF53756">
    <property type="entry name" value="UDP-Glycosyltransferase/glycogen phosphorylase"/>
    <property type="match status" value="1"/>
</dbReference>
<accession>A0A7C4U6U1</accession>
<dbReference type="Gene3D" id="3.40.50.2000">
    <property type="entry name" value="Glycogen Phosphorylase B"/>
    <property type="match status" value="1"/>
</dbReference>
<sequence length="332" mass="38632">MRIWIDIDNAPHVLIMHPIIKELKRMGHNVYITARDYGQTIELLRMKGIQFKLIGRHPGKSPILKICFLFLRMIKLFIWALDKNFDVSLSHGSRSIVIPSYILGIKNITMYDYEHINDFIFKIFSRKILLPFPLKEMETKKIHIYPGLKEDIYLWESEYKPDWDKGLNIDRSKVIGVLRPPATMAHYHNPLSEKLFKEILFKLESEKNFIGLVIPRTKEQFKDLEILLKNFKNFILLKNAVDGYSLLRDADIVIGGGGTMNREAALLGCSVYSIFKGEKGKVDIYLEKIGRMKFIEKSEDINMIKISKKEIKSLEKNNTSIAKFICDFVINC</sequence>
<reference evidence="1" key="1">
    <citation type="journal article" date="2020" name="mSystems">
        <title>Genome- and Community-Level Interaction Insights into Carbon Utilization and Element Cycling Functions of Hydrothermarchaeota in Hydrothermal Sediment.</title>
        <authorList>
            <person name="Zhou Z."/>
            <person name="Liu Y."/>
            <person name="Xu W."/>
            <person name="Pan J."/>
            <person name="Luo Z.H."/>
            <person name="Li M."/>
        </authorList>
    </citation>
    <scope>NUCLEOTIDE SEQUENCE [LARGE SCALE GENOMIC DNA]</scope>
    <source>
        <strain evidence="1">SpSt-780</strain>
    </source>
</reference>
<dbReference type="Pfam" id="PF04007">
    <property type="entry name" value="DUF354"/>
    <property type="match status" value="1"/>
</dbReference>
<organism evidence="1">
    <name type="scientific">candidate division WOR-3 bacterium</name>
    <dbReference type="NCBI Taxonomy" id="2052148"/>
    <lineage>
        <taxon>Bacteria</taxon>
        <taxon>Bacteria division WOR-3</taxon>
    </lineage>
</organism>
<name>A0A7C4U6U1_UNCW3</name>
<protein>
    <submittedName>
        <fullName evidence="1">DUF354 domain-containing protein</fullName>
    </submittedName>
</protein>
<dbReference type="PANTHER" id="PTHR39662:SF1">
    <property type="entry name" value="DUF354 DOMAIN-CONTAINING PROTEIN"/>
    <property type="match status" value="1"/>
</dbReference>
<gene>
    <name evidence="1" type="ORF">ENV67_03225</name>
</gene>